<evidence type="ECO:0000256" key="1">
    <source>
        <dbReference type="ARBA" id="ARBA00022614"/>
    </source>
</evidence>
<dbReference type="Proteomes" id="UP000837857">
    <property type="component" value="Chromosome 22"/>
</dbReference>
<dbReference type="EMBL" id="OW152834">
    <property type="protein sequence ID" value="CAH2056006.1"/>
    <property type="molecule type" value="Genomic_DNA"/>
</dbReference>
<dbReference type="PANTHER" id="PTHR24369:SF210">
    <property type="entry name" value="CHAOPTIN-RELATED"/>
    <property type="match status" value="1"/>
</dbReference>
<evidence type="ECO:0000313" key="5">
    <source>
        <dbReference type="EMBL" id="CAH2056006.1"/>
    </source>
</evidence>
<evidence type="ECO:0000256" key="2">
    <source>
        <dbReference type="ARBA" id="ARBA00022729"/>
    </source>
</evidence>
<dbReference type="InterPro" id="IPR050541">
    <property type="entry name" value="LRR_TM_domain-containing"/>
</dbReference>
<keyword evidence="6" id="KW-1185">Reference proteome</keyword>
<keyword evidence="1" id="KW-0433">Leucine-rich repeat</keyword>
<dbReference type="InterPro" id="IPR032675">
    <property type="entry name" value="LRR_dom_sf"/>
</dbReference>
<name>A0ABN8IIV4_9NEOP</name>
<evidence type="ECO:0000256" key="4">
    <source>
        <dbReference type="SAM" id="SignalP"/>
    </source>
</evidence>
<keyword evidence="2 4" id="KW-0732">Signal</keyword>
<feature type="signal peptide" evidence="4">
    <location>
        <begin position="1"/>
        <end position="19"/>
    </location>
</feature>
<gene>
    <name evidence="5" type="ORF">IPOD504_LOCUS9287</name>
</gene>
<dbReference type="SUPFAM" id="SSF52058">
    <property type="entry name" value="L domain-like"/>
    <property type="match status" value="1"/>
</dbReference>
<keyword evidence="3" id="KW-0677">Repeat</keyword>
<dbReference type="Gene3D" id="3.80.10.10">
    <property type="entry name" value="Ribonuclease Inhibitor"/>
    <property type="match status" value="1"/>
</dbReference>
<protein>
    <submittedName>
        <fullName evidence="5">Uncharacterized protein</fullName>
    </submittedName>
</protein>
<feature type="chain" id="PRO_5046256170" evidence="4">
    <location>
        <begin position="20"/>
        <end position="159"/>
    </location>
</feature>
<sequence>MALAVALAAALVVAGGAAACGPLPAGCACGEAATRLRCRAAALRHLPPLHARLLDLDVSDNNITELPPAALVAATALRDLNLSSNRLEAAAGALSGASLARLWLDRCALRRLPRASWPRLHLLMKDDRGPGIMRLACVSSSRRSVFRACRHQHQARTDG</sequence>
<dbReference type="PANTHER" id="PTHR24369">
    <property type="entry name" value="ANTIGEN BSP, PUTATIVE-RELATED"/>
    <property type="match status" value="1"/>
</dbReference>
<accession>A0ABN8IIV4</accession>
<dbReference type="InterPro" id="IPR001611">
    <property type="entry name" value="Leu-rich_rpt"/>
</dbReference>
<evidence type="ECO:0000256" key="3">
    <source>
        <dbReference type="ARBA" id="ARBA00022737"/>
    </source>
</evidence>
<feature type="non-terminal residue" evidence="5">
    <location>
        <position position="1"/>
    </location>
</feature>
<organism evidence="5 6">
    <name type="scientific">Iphiclides podalirius</name>
    <name type="common">scarce swallowtail</name>
    <dbReference type="NCBI Taxonomy" id="110791"/>
    <lineage>
        <taxon>Eukaryota</taxon>
        <taxon>Metazoa</taxon>
        <taxon>Ecdysozoa</taxon>
        <taxon>Arthropoda</taxon>
        <taxon>Hexapoda</taxon>
        <taxon>Insecta</taxon>
        <taxon>Pterygota</taxon>
        <taxon>Neoptera</taxon>
        <taxon>Endopterygota</taxon>
        <taxon>Lepidoptera</taxon>
        <taxon>Glossata</taxon>
        <taxon>Ditrysia</taxon>
        <taxon>Papilionoidea</taxon>
        <taxon>Papilionidae</taxon>
        <taxon>Papilioninae</taxon>
        <taxon>Iphiclides</taxon>
    </lineage>
</organism>
<proteinExistence type="predicted"/>
<evidence type="ECO:0000313" key="6">
    <source>
        <dbReference type="Proteomes" id="UP000837857"/>
    </source>
</evidence>
<reference evidence="5" key="1">
    <citation type="submission" date="2022-03" db="EMBL/GenBank/DDBJ databases">
        <authorList>
            <person name="Martin H S."/>
        </authorList>
    </citation>
    <scope>NUCLEOTIDE SEQUENCE</scope>
</reference>
<dbReference type="Pfam" id="PF13855">
    <property type="entry name" value="LRR_8"/>
    <property type="match status" value="1"/>
</dbReference>